<proteinExistence type="predicted"/>
<protein>
    <submittedName>
        <fullName evidence="2">Uncharacterized protein</fullName>
    </submittedName>
</protein>
<dbReference type="Proteomes" id="UP000324222">
    <property type="component" value="Unassembled WGS sequence"/>
</dbReference>
<sequence length="132" mass="14137">MSRRALPSTHTSGTNPGGGQCQISYVGNDEGEAAGGRGERWKEGSTAGWFTSVRQTGVERGHCRLQTLFGIPDLEIPCTPGRGDRPAALTGDAPAKAVQDPCVRSVFARPGTVKWCVRRPVCVHLLDSTFTR</sequence>
<organism evidence="2 3">
    <name type="scientific">Portunus trituberculatus</name>
    <name type="common">Swimming crab</name>
    <name type="synonym">Neptunus trituberculatus</name>
    <dbReference type="NCBI Taxonomy" id="210409"/>
    <lineage>
        <taxon>Eukaryota</taxon>
        <taxon>Metazoa</taxon>
        <taxon>Ecdysozoa</taxon>
        <taxon>Arthropoda</taxon>
        <taxon>Crustacea</taxon>
        <taxon>Multicrustacea</taxon>
        <taxon>Malacostraca</taxon>
        <taxon>Eumalacostraca</taxon>
        <taxon>Eucarida</taxon>
        <taxon>Decapoda</taxon>
        <taxon>Pleocyemata</taxon>
        <taxon>Brachyura</taxon>
        <taxon>Eubrachyura</taxon>
        <taxon>Portunoidea</taxon>
        <taxon>Portunidae</taxon>
        <taxon>Portuninae</taxon>
        <taxon>Portunus</taxon>
    </lineage>
</organism>
<evidence type="ECO:0000256" key="1">
    <source>
        <dbReference type="SAM" id="MobiDB-lite"/>
    </source>
</evidence>
<reference evidence="2 3" key="1">
    <citation type="submission" date="2019-05" db="EMBL/GenBank/DDBJ databases">
        <title>Another draft genome of Portunus trituberculatus and its Hox gene families provides insights of decapod evolution.</title>
        <authorList>
            <person name="Jeong J.-H."/>
            <person name="Song I."/>
            <person name="Kim S."/>
            <person name="Choi T."/>
            <person name="Kim D."/>
            <person name="Ryu S."/>
            <person name="Kim W."/>
        </authorList>
    </citation>
    <scope>NUCLEOTIDE SEQUENCE [LARGE SCALE GENOMIC DNA]</scope>
    <source>
        <tissue evidence="2">Muscle</tissue>
    </source>
</reference>
<feature type="region of interest" description="Disordered" evidence="1">
    <location>
        <begin position="1"/>
        <end position="43"/>
    </location>
</feature>
<gene>
    <name evidence="2" type="ORF">E2C01_074833</name>
</gene>
<name>A0A5B7IEJ4_PORTR</name>
<evidence type="ECO:0000313" key="2">
    <source>
        <dbReference type="EMBL" id="MPC80259.1"/>
    </source>
</evidence>
<dbReference type="AlphaFoldDB" id="A0A5B7IEJ4"/>
<accession>A0A5B7IEJ4</accession>
<comment type="caution">
    <text evidence="2">The sequence shown here is derived from an EMBL/GenBank/DDBJ whole genome shotgun (WGS) entry which is preliminary data.</text>
</comment>
<dbReference type="EMBL" id="VSRR010053517">
    <property type="protein sequence ID" value="MPC80259.1"/>
    <property type="molecule type" value="Genomic_DNA"/>
</dbReference>
<evidence type="ECO:0000313" key="3">
    <source>
        <dbReference type="Proteomes" id="UP000324222"/>
    </source>
</evidence>
<keyword evidence="3" id="KW-1185">Reference proteome</keyword>